<sequence>MTGKNEKNRIEKITKTLVPYLVVATISFFFVYIFFVLSGFNAISIFKVLMEESIGGVTEVQRTLLKMTPLLFTGLAGILTYNFGLWNIGMQGQFTMGVIMSGIAALFFKLPPFLMIPLVLIFGFLGGAIWGSLAGFLRTKIGVELLLSTLLLSFISGYLLKYCVHFPLRDPEAFNPVSKFFPKSAVLPKLLPNARIHIGIIIGIILAFLVLEILVKRTHFGYKARIVGTSPEAAKFGGINANRIVVILMFLSGGIAGLGGAIEATGVWAYLNEGMTSNYGWLGIAIGLTGMKLGKGTAIGIILVALFFGILKTGSRAIHSVYGVSMGVVFIFQAIILISVLLIPILQEILPQVKN</sequence>
<feature type="transmembrane region" description="Helical" evidence="6">
    <location>
        <begin position="196"/>
        <end position="215"/>
    </location>
</feature>
<evidence type="ECO:0008006" key="9">
    <source>
        <dbReference type="Google" id="ProtNLM"/>
    </source>
</evidence>
<evidence type="ECO:0000256" key="3">
    <source>
        <dbReference type="ARBA" id="ARBA00022692"/>
    </source>
</evidence>
<dbReference type="Proteomes" id="UP000070463">
    <property type="component" value="Unassembled WGS sequence"/>
</dbReference>
<dbReference type="PANTHER" id="PTHR47089:SF1">
    <property type="entry name" value="GUANOSINE ABC TRANSPORTER PERMEASE PROTEIN NUPP"/>
    <property type="match status" value="1"/>
</dbReference>
<evidence type="ECO:0000256" key="6">
    <source>
        <dbReference type="SAM" id="Phobius"/>
    </source>
</evidence>
<feature type="transmembrane region" description="Helical" evidence="6">
    <location>
        <begin position="281"/>
        <end position="309"/>
    </location>
</feature>
<dbReference type="GO" id="GO:0022857">
    <property type="term" value="F:transmembrane transporter activity"/>
    <property type="evidence" value="ECO:0007669"/>
    <property type="project" value="InterPro"/>
</dbReference>
<evidence type="ECO:0000256" key="1">
    <source>
        <dbReference type="ARBA" id="ARBA00004651"/>
    </source>
</evidence>
<accession>A0A133UT41</accession>
<dbReference type="GO" id="GO:0005886">
    <property type="term" value="C:plasma membrane"/>
    <property type="evidence" value="ECO:0007669"/>
    <property type="project" value="UniProtKB-SubCell"/>
</dbReference>
<reference evidence="7 8" key="1">
    <citation type="journal article" date="2016" name="Sci. Rep.">
        <title>Metabolic traits of an uncultured archaeal lineage -MSBL1- from brine pools of the Red Sea.</title>
        <authorList>
            <person name="Mwirichia R."/>
            <person name="Alam I."/>
            <person name="Rashid M."/>
            <person name="Vinu M."/>
            <person name="Ba-Alawi W."/>
            <person name="Anthony Kamau A."/>
            <person name="Kamanda Ngugi D."/>
            <person name="Goker M."/>
            <person name="Klenk H.P."/>
            <person name="Bajic V."/>
            <person name="Stingl U."/>
        </authorList>
    </citation>
    <scope>NUCLEOTIDE SEQUENCE [LARGE SCALE GENOMIC DNA]</scope>
    <source>
        <strain evidence="7">SCGC-AAA259I09</strain>
    </source>
</reference>
<dbReference type="InterPro" id="IPR001851">
    <property type="entry name" value="ABC_transp_permease"/>
</dbReference>
<keyword evidence="8" id="KW-1185">Reference proteome</keyword>
<dbReference type="AlphaFoldDB" id="A0A133UT41"/>
<dbReference type="EMBL" id="LHXR01000035">
    <property type="protein sequence ID" value="KXA97309.1"/>
    <property type="molecule type" value="Genomic_DNA"/>
</dbReference>
<evidence type="ECO:0000256" key="2">
    <source>
        <dbReference type="ARBA" id="ARBA00022475"/>
    </source>
</evidence>
<evidence type="ECO:0000313" key="7">
    <source>
        <dbReference type="EMBL" id="KXA97309.1"/>
    </source>
</evidence>
<dbReference type="Pfam" id="PF02653">
    <property type="entry name" value="BPD_transp_2"/>
    <property type="match status" value="1"/>
</dbReference>
<proteinExistence type="predicted"/>
<keyword evidence="3 6" id="KW-0812">Transmembrane</keyword>
<feature type="transmembrane region" description="Helical" evidence="6">
    <location>
        <begin position="321"/>
        <end position="346"/>
    </location>
</feature>
<protein>
    <recommendedName>
        <fullName evidence="9">ABC transporter permease</fullName>
    </recommendedName>
</protein>
<feature type="transmembrane region" description="Helical" evidence="6">
    <location>
        <begin position="244"/>
        <end position="269"/>
    </location>
</feature>
<organism evidence="7 8">
    <name type="scientific">candidate division MSBL1 archaeon SCGC-AAA259I09</name>
    <dbReference type="NCBI Taxonomy" id="1698267"/>
    <lineage>
        <taxon>Archaea</taxon>
        <taxon>Methanobacteriati</taxon>
        <taxon>Methanobacteriota</taxon>
        <taxon>candidate division MSBL1</taxon>
    </lineage>
</organism>
<keyword evidence="5 6" id="KW-0472">Membrane</keyword>
<name>A0A133UT41_9EURY</name>
<feature type="transmembrane region" description="Helical" evidence="6">
    <location>
        <begin position="20"/>
        <end position="43"/>
    </location>
</feature>
<evidence type="ECO:0000256" key="5">
    <source>
        <dbReference type="ARBA" id="ARBA00023136"/>
    </source>
</evidence>
<dbReference type="PANTHER" id="PTHR47089">
    <property type="entry name" value="ABC TRANSPORTER, PERMEASE PROTEIN"/>
    <property type="match status" value="1"/>
</dbReference>
<evidence type="ECO:0000313" key="8">
    <source>
        <dbReference type="Proteomes" id="UP000070463"/>
    </source>
</evidence>
<keyword evidence="4 6" id="KW-1133">Transmembrane helix</keyword>
<feature type="transmembrane region" description="Helical" evidence="6">
    <location>
        <begin position="114"/>
        <end position="134"/>
    </location>
</feature>
<evidence type="ECO:0000256" key="4">
    <source>
        <dbReference type="ARBA" id="ARBA00022989"/>
    </source>
</evidence>
<feature type="transmembrane region" description="Helical" evidence="6">
    <location>
        <begin position="141"/>
        <end position="160"/>
    </location>
</feature>
<feature type="transmembrane region" description="Helical" evidence="6">
    <location>
        <begin position="63"/>
        <end position="81"/>
    </location>
</feature>
<comment type="caution">
    <text evidence="7">The sequence shown here is derived from an EMBL/GenBank/DDBJ whole genome shotgun (WGS) entry which is preliminary data.</text>
</comment>
<comment type="subcellular location">
    <subcellularLocation>
        <location evidence="1">Cell membrane</location>
        <topology evidence="1">Multi-pass membrane protein</topology>
    </subcellularLocation>
</comment>
<feature type="transmembrane region" description="Helical" evidence="6">
    <location>
        <begin position="88"/>
        <end position="108"/>
    </location>
</feature>
<gene>
    <name evidence="7" type="ORF">AKJ37_03250</name>
</gene>
<dbReference type="CDD" id="cd06580">
    <property type="entry name" value="TM_PBP1_transp_TpRbsC_like"/>
    <property type="match status" value="1"/>
</dbReference>
<keyword evidence="2" id="KW-1003">Cell membrane</keyword>